<evidence type="ECO:0000313" key="2">
    <source>
        <dbReference type="EMBL" id="EDY16143.1"/>
    </source>
</evidence>
<comment type="caution">
    <text evidence="2">The sequence shown here is derived from an EMBL/GenBank/DDBJ whole genome shotgun (WGS) entry which is preliminary data.</text>
</comment>
<dbReference type="Pfam" id="PF09438">
    <property type="entry name" value="DUF2017"/>
    <property type="match status" value="1"/>
</dbReference>
<accession>B4DBP1</accession>
<dbReference type="STRING" id="497964.CfE428DRAFT_6332"/>
<evidence type="ECO:0000313" key="3">
    <source>
        <dbReference type="Proteomes" id="UP000005824"/>
    </source>
</evidence>
<dbReference type="InParanoid" id="B4DBP1"/>
<evidence type="ECO:0000256" key="1">
    <source>
        <dbReference type="SAM" id="MobiDB-lite"/>
    </source>
</evidence>
<dbReference type="EMBL" id="ABVL01000039">
    <property type="protein sequence ID" value="EDY16143.1"/>
    <property type="molecule type" value="Genomic_DNA"/>
</dbReference>
<protein>
    <submittedName>
        <fullName evidence="2">Uncharacterized protein</fullName>
    </submittedName>
</protein>
<proteinExistence type="predicted"/>
<feature type="region of interest" description="Disordered" evidence="1">
    <location>
        <begin position="1"/>
        <end position="33"/>
    </location>
</feature>
<reference evidence="2 3" key="1">
    <citation type="journal article" date="2011" name="J. Bacteriol.">
        <title>Genome sequence of Chthoniobacter flavus Ellin428, an aerobic heterotrophic soil bacterium.</title>
        <authorList>
            <person name="Kant R."/>
            <person name="van Passel M.W."/>
            <person name="Palva A."/>
            <person name="Lucas S."/>
            <person name="Lapidus A."/>
            <person name="Glavina Del Rio T."/>
            <person name="Dalin E."/>
            <person name="Tice H."/>
            <person name="Bruce D."/>
            <person name="Goodwin L."/>
            <person name="Pitluck S."/>
            <person name="Larimer F.W."/>
            <person name="Land M.L."/>
            <person name="Hauser L."/>
            <person name="Sangwan P."/>
            <person name="de Vos W.M."/>
            <person name="Janssen P.H."/>
            <person name="Smidt H."/>
        </authorList>
    </citation>
    <scope>NUCLEOTIDE SEQUENCE [LARGE SCALE GENOMIC DNA]</scope>
    <source>
        <strain evidence="2 3">Ellin428</strain>
    </source>
</reference>
<organism evidence="2 3">
    <name type="scientific">Chthoniobacter flavus Ellin428</name>
    <dbReference type="NCBI Taxonomy" id="497964"/>
    <lineage>
        <taxon>Bacteria</taxon>
        <taxon>Pseudomonadati</taxon>
        <taxon>Verrucomicrobiota</taxon>
        <taxon>Spartobacteria</taxon>
        <taxon>Chthoniobacterales</taxon>
        <taxon>Chthoniobacteraceae</taxon>
        <taxon>Chthoniobacter</taxon>
    </lineage>
</organism>
<sequence length="146" mass="16743">MITELLRRIGPSADPGNNQRARDRLYSPPTNDPAEANFAEDWQEYVEPELARLFQSAIEVIEGDLKKMHADPVTGEATVSIPSDHLEAWIHGLNQARLVLTERHKLQDEDFDVETLPAGDPRAFLLLQLRIYAQLQWLFLRYLEGH</sequence>
<dbReference type="AlphaFoldDB" id="B4DBP1"/>
<gene>
    <name evidence="2" type="ORF">CfE428DRAFT_6332</name>
</gene>
<name>B4DBP1_9BACT</name>
<keyword evidence="3" id="KW-1185">Reference proteome</keyword>
<dbReference type="InterPro" id="IPR018561">
    <property type="entry name" value="AosR"/>
</dbReference>
<dbReference type="RefSeq" id="WP_006983650.1">
    <property type="nucleotide sequence ID" value="NZ_ABVL01000039.1"/>
</dbReference>
<dbReference type="Proteomes" id="UP000005824">
    <property type="component" value="Unassembled WGS sequence"/>
</dbReference>